<dbReference type="RefSeq" id="WP_075636364.1">
    <property type="nucleotide sequence ID" value="NZ_MKIO01000039.1"/>
</dbReference>
<comment type="caution">
    <text evidence="1">The sequence shown here is derived from an EMBL/GenBank/DDBJ whole genome shotgun (WGS) entry which is preliminary data.</text>
</comment>
<accession>A0A1Q9AFG6</accession>
<evidence type="ECO:0000313" key="2">
    <source>
        <dbReference type="EMBL" id="OQP85212.1"/>
    </source>
</evidence>
<keyword evidence="4" id="KW-1185">Reference proteome</keyword>
<dbReference type="Proteomes" id="UP000186143">
    <property type="component" value="Unassembled WGS sequence"/>
</dbReference>
<evidence type="ECO:0000313" key="3">
    <source>
        <dbReference type="Proteomes" id="UP000186143"/>
    </source>
</evidence>
<gene>
    <name evidence="1" type="ORF">BJF92_06145</name>
    <name evidence="2" type="ORF">BTR14_16340</name>
</gene>
<reference evidence="2 4" key="3">
    <citation type="journal article" date="2017" name="Antonie Van Leeuwenhoek">
        <title>Rhizobium rhizosphaerae sp. nov., a novel species isolated from rice rhizosphere.</title>
        <authorList>
            <person name="Zhao J.J."/>
            <person name="Zhang J."/>
            <person name="Zhang R.J."/>
            <person name="Zhang C.W."/>
            <person name="Yin H.Q."/>
            <person name="Zhang X.X."/>
        </authorList>
    </citation>
    <scope>NUCLEOTIDE SEQUENCE [LARGE SCALE GENOMIC DNA]</scope>
    <source>
        <strain evidence="2 4">RD15</strain>
    </source>
</reference>
<dbReference type="OrthoDB" id="7211025at2"/>
<protein>
    <submittedName>
        <fullName evidence="1">Uncharacterized protein</fullName>
    </submittedName>
</protein>
<reference evidence="2" key="2">
    <citation type="submission" date="2016-12" db="EMBL/GenBank/DDBJ databases">
        <authorList>
            <person name="Zhang X."/>
            <person name="Zhao J."/>
        </authorList>
    </citation>
    <scope>NUCLEOTIDE SEQUENCE</scope>
    <source>
        <strain evidence="2">RD15</strain>
    </source>
</reference>
<dbReference type="EMBL" id="MSPX01000015">
    <property type="protein sequence ID" value="OQP85212.1"/>
    <property type="molecule type" value="Genomic_DNA"/>
</dbReference>
<proteinExistence type="predicted"/>
<evidence type="ECO:0000313" key="4">
    <source>
        <dbReference type="Proteomes" id="UP000192652"/>
    </source>
</evidence>
<evidence type="ECO:0000313" key="1">
    <source>
        <dbReference type="EMBL" id="OLP53719.1"/>
    </source>
</evidence>
<sequence length="63" mass="6877">MDGEARYEYREQGDGDWAVIDRLTGLPAATNGRDLSGLALEDARDIADVLNRSVTDGQRSPLL</sequence>
<dbReference type="Proteomes" id="UP000192652">
    <property type="component" value="Unassembled WGS sequence"/>
</dbReference>
<organism evidence="1 3">
    <name type="scientific">Xaviernesmea rhizosphaerae</name>
    <dbReference type="NCBI Taxonomy" id="1672749"/>
    <lineage>
        <taxon>Bacteria</taxon>
        <taxon>Pseudomonadati</taxon>
        <taxon>Pseudomonadota</taxon>
        <taxon>Alphaproteobacteria</taxon>
        <taxon>Hyphomicrobiales</taxon>
        <taxon>Rhizobiaceae</taxon>
        <taxon>Rhizobium/Agrobacterium group</taxon>
        <taxon>Xaviernesmea</taxon>
    </lineage>
</organism>
<reference evidence="1 3" key="1">
    <citation type="submission" date="2016-09" db="EMBL/GenBank/DDBJ databases">
        <title>Rhizobium sp. nov., a novel species isolated from the rice rhizosphere.</title>
        <authorList>
            <person name="Zhao J."/>
            <person name="Zhang X."/>
        </authorList>
    </citation>
    <scope>NUCLEOTIDE SEQUENCE [LARGE SCALE GENOMIC DNA]</scope>
    <source>
        <strain evidence="1 3">MH17</strain>
    </source>
</reference>
<dbReference type="EMBL" id="MKIO01000039">
    <property type="protein sequence ID" value="OLP53719.1"/>
    <property type="molecule type" value="Genomic_DNA"/>
</dbReference>
<name>A0A1Q9AFG6_9HYPH</name>
<dbReference type="AlphaFoldDB" id="A0A1Q9AFG6"/>